<accession>A0A445BWM7</accession>
<dbReference type="STRING" id="3818.A0A445BWM7"/>
<sequence length="86" mass="9543">MKDSRGFDFLEDKTILVTGATGFIAKSTAPLLDFLTEDHIIIGKELFILLKENLGANFNSFVSEKLRVVPGDISKEDLDLKDSILN</sequence>
<dbReference type="EMBL" id="SDMP01000008">
    <property type="protein sequence ID" value="RYR43052.1"/>
    <property type="molecule type" value="Genomic_DNA"/>
</dbReference>
<reference evidence="1 2" key="1">
    <citation type="submission" date="2019-01" db="EMBL/GenBank/DDBJ databases">
        <title>Sequencing of cultivated peanut Arachis hypogaea provides insights into genome evolution and oil improvement.</title>
        <authorList>
            <person name="Chen X."/>
        </authorList>
    </citation>
    <scope>NUCLEOTIDE SEQUENCE [LARGE SCALE GENOMIC DNA]</scope>
    <source>
        <strain evidence="2">cv. Fuhuasheng</strain>
        <tissue evidence="1">Leaves</tissue>
    </source>
</reference>
<dbReference type="PANTHER" id="PTHR11011">
    <property type="entry name" value="MALE STERILITY PROTEIN 2-RELATED"/>
    <property type="match status" value="1"/>
</dbReference>
<dbReference type="AlphaFoldDB" id="A0A445BWM7"/>
<dbReference type="GO" id="GO:0035336">
    <property type="term" value="P:long-chain fatty-acyl-CoA metabolic process"/>
    <property type="evidence" value="ECO:0007669"/>
    <property type="project" value="TreeGrafter"/>
</dbReference>
<evidence type="ECO:0008006" key="3">
    <source>
        <dbReference type="Google" id="ProtNLM"/>
    </source>
</evidence>
<gene>
    <name evidence="1" type="ORF">Ahy_A08g039486</name>
</gene>
<dbReference type="InterPro" id="IPR026055">
    <property type="entry name" value="FAR"/>
</dbReference>
<name>A0A445BWM7_ARAHY</name>
<keyword evidence="2" id="KW-1185">Reference proteome</keyword>
<dbReference type="InterPro" id="IPR036291">
    <property type="entry name" value="NAD(P)-bd_dom_sf"/>
</dbReference>
<dbReference type="GO" id="GO:0010345">
    <property type="term" value="P:suberin biosynthetic process"/>
    <property type="evidence" value="ECO:0007669"/>
    <property type="project" value="TreeGrafter"/>
</dbReference>
<organism evidence="1 2">
    <name type="scientific">Arachis hypogaea</name>
    <name type="common">Peanut</name>
    <dbReference type="NCBI Taxonomy" id="3818"/>
    <lineage>
        <taxon>Eukaryota</taxon>
        <taxon>Viridiplantae</taxon>
        <taxon>Streptophyta</taxon>
        <taxon>Embryophyta</taxon>
        <taxon>Tracheophyta</taxon>
        <taxon>Spermatophyta</taxon>
        <taxon>Magnoliopsida</taxon>
        <taxon>eudicotyledons</taxon>
        <taxon>Gunneridae</taxon>
        <taxon>Pentapetalae</taxon>
        <taxon>rosids</taxon>
        <taxon>fabids</taxon>
        <taxon>Fabales</taxon>
        <taxon>Fabaceae</taxon>
        <taxon>Papilionoideae</taxon>
        <taxon>50 kb inversion clade</taxon>
        <taxon>dalbergioids sensu lato</taxon>
        <taxon>Dalbergieae</taxon>
        <taxon>Pterocarpus clade</taxon>
        <taxon>Arachis</taxon>
    </lineage>
</organism>
<dbReference type="PANTHER" id="PTHR11011:SF99">
    <property type="entry name" value="FATTY ACYL-COA REDUCTASE 3"/>
    <property type="match status" value="1"/>
</dbReference>
<dbReference type="SUPFAM" id="SSF51735">
    <property type="entry name" value="NAD(P)-binding Rossmann-fold domains"/>
    <property type="match status" value="1"/>
</dbReference>
<evidence type="ECO:0000313" key="1">
    <source>
        <dbReference type="EMBL" id="RYR43052.1"/>
    </source>
</evidence>
<dbReference type="Gene3D" id="3.40.50.720">
    <property type="entry name" value="NAD(P)-binding Rossmann-like Domain"/>
    <property type="match status" value="1"/>
</dbReference>
<dbReference type="Proteomes" id="UP000289738">
    <property type="component" value="Chromosome A08"/>
</dbReference>
<proteinExistence type="predicted"/>
<evidence type="ECO:0000313" key="2">
    <source>
        <dbReference type="Proteomes" id="UP000289738"/>
    </source>
</evidence>
<protein>
    <recommendedName>
        <fullName evidence="3">Fatty acyl-CoA reductase</fullName>
    </recommendedName>
</protein>
<comment type="caution">
    <text evidence="1">The sequence shown here is derived from an EMBL/GenBank/DDBJ whole genome shotgun (WGS) entry which is preliminary data.</text>
</comment>
<dbReference type="GO" id="GO:0080019">
    <property type="term" value="F:alcohol-forming very long-chain fatty acyl-CoA reductase activity"/>
    <property type="evidence" value="ECO:0007669"/>
    <property type="project" value="InterPro"/>
</dbReference>